<reference evidence="9 10" key="1">
    <citation type="journal article" date="2019" name="Int. J. Syst. Evol. Microbiol.">
        <title>The Global Catalogue of Microorganisms (GCM) 10K type strain sequencing project: providing services to taxonomists for standard genome sequencing and annotation.</title>
        <authorList>
            <consortium name="The Broad Institute Genomics Platform"/>
            <consortium name="The Broad Institute Genome Sequencing Center for Infectious Disease"/>
            <person name="Wu L."/>
            <person name="Ma J."/>
        </authorList>
    </citation>
    <scope>NUCLEOTIDE SEQUENCE [LARGE SCALE GENOMIC DNA]</scope>
    <source>
        <strain evidence="9 10">DSM 29988</strain>
    </source>
</reference>
<feature type="domain" description="Histidine kinase" evidence="8">
    <location>
        <begin position="349"/>
        <end position="550"/>
    </location>
</feature>
<feature type="transmembrane region" description="Helical" evidence="7">
    <location>
        <begin position="108"/>
        <end position="129"/>
    </location>
</feature>
<evidence type="ECO:0000256" key="7">
    <source>
        <dbReference type="SAM" id="Phobius"/>
    </source>
</evidence>
<dbReference type="InterPro" id="IPR003661">
    <property type="entry name" value="HisK_dim/P_dom"/>
</dbReference>
<evidence type="ECO:0000256" key="4">
    <source>
        <dbReference type="ARBA" id="ARBA00022679"/>
    </source>
</evidence>
<dbReference type="PANTHER" id="PTHR43711">
    <property type="entry name" value="TWO-COMPONENT HISTIDINE KINASE"/>
    <property type="match status" value="1"/>
</dbReference>
<keyword evidence="5" id="KW-0418">Kinase</keyword>
<evidence type="ECO:0000259" key="8">
    <source>
        <dbReference type="PROSITE" id="PS50109"/>
    </source>
</evidence>
<dbReference type="PRINTS" id="PR00344">
    <property type="entry name" value="BCTRLSENSOR"/>
</dbReference>
<name>A0ABD5ZDB8_9EURY</name>
<dbReference type="PANTHER" id="PTHR43711:SF1">
    <property type="entry name" value="HISTIDINE KINASE 1"/>
    <property type="match status" value="1"/>
</dbReference>
<dbReference type="Gene3D" id="3.30.565.10">
    <property type="entry name" value="Histidine kinase-like ATPase, C-terminal domain"/>
    <property type="match status" value="1"/>
</dbReference>
<evidence type="ECO:0000256" key="6">
    <source>
        <dbReference type="ARBA" id="ARBA00023012"/>
    </source>
</evidence>
<keyword evidence="7" id="KW-0812">Transmembrane</keyword>
<keyword evidence="10" id="KW-1185">Reference proteome</keyword>
<dbReference type="InterPro" id="IPR036097">
    <property type="entry name" value="HisK_dim/P_sf"/>
</dbReference>
<evidence type="ECO:0000313" key="10">
    <source>
        <dbReference type="Proteomes" id="UP001596481"/>
    </source>
</evidence>
<evidence type="ECO:0000256" key="3">
    <source>
        <dbReference type="ARBA" id="ARBA00022553"/>
    </source>
</evidence>
<gene>
    <name evidence="9" type="ORF">ACFQJC_07160</name>
</gene>
<feature type="transmembrane region" description="Helical" evidence="7">
    <location>
        <begin position="184"/>
        <end position="202"/>
    </location>
</feature>
<dbReference type="GO" id="GO:0000160">
    <property type="term" value="P:phosphorelay signal transduction system"/>
    <property type="evidence" value="ECO:0007669"/>
    <property type="project" value="UniProtKB-KW"/>
</dbReference>
<dbReference type="SMART" id="SM00388">
    <property type="entry name" value="HisKA"/>
    <property type="match status" value="1"/>
</dbReference>
<comment type="catalytic activity">
    <reaction evidence="1">
        <text>ATP + protein L-histidine = ADP + protein N-phospho-L-histidine.</text>
        <dbReference type="EC" id="2.7.13.3"/>
    </reaction>
</comment>
<dbReference type="InterPro" id="IPR004358">
    <property type="entry name" value="Sig_transdc_His_kin-like_C"/>
</dbReference>
<keyword evidence="3" id="KW-0597">Phosphoprotein</keyword>
<dbReference type="SMART" id="SM00387">
    <property type="entry name" value="HATPase_c"/>
    <property type="match status" value="1"/>
</dbReference>
<dbReference type="Gene3D" id="1.10.287.130">
    <property type="match status" value="1"/>
</dbReference>
<dbReference type="EMBL" id="JBHTAA010000002">
    <property type="protein sequence ID" value="MFC7203289.1"/>
    <property type="molecule type" value="Genomic_DNA"/>
</dbReference>
<dbReference type="Pfam" id="PF16927">
    <property type="entry name" value="HisKA_7TM"/>
    <property type="match status" value="1"/>
</dbReference>
<dbReference type="InterPro" id="IPR036890">
    <property type="entry name" value="HATPase_C_sf"/>
</dbReference>
<dbReference type="CDD" id="cd00082">
    <property type="entry name" value="HisKA"/>
    <property type="match status" value="1"/>
</dbReference>
<keyword evidence="9" id="KW-0067">ATP-binding</keyword>
<dbReference type="Pfam" id="PF00512">
    <property type="entry name" value="HisKA"/>
    <property type="match status" value="1"/>
</dbReference>
<accession>A0ABD5ZDB8</accession>
<evidence type="ECO:0000256" key="2">
    <source>
        <dbReference type="ARBA" id="ARBA00012438"/>
    </source>
</evidence>
<keyword evidence="4" id="KW-0808">Transferase</keyword>
<organism evidence="9 10">
    <name type="scientific">Haloferax namakaokahaiae</name>
    <dbReference type="NCBI Taxonomy" id="1748331"/>
    <lineage>
        <taxon>Archaea</taxon>
        <taxon>Methanobacteriati</taxon>
        <taxon>Methanobacteriota</taxon>
        <taxon>Stenosarchaea group</taxon>
        <taxon>Halobacteria</taxon>
        <taxon>Halobacteriales</taxon>
        <taxon>Haloferacaceae</taxon>
        <taxon>Haloferax</taxon>
    </lineage>
</organism>
<keyword evidence="7" id="KW-1133">Transmembrane helix</keyword>
<dbReference type="InterPro" id="IPR031621">
    <property type="entry name" value="HisKA_7TM"/>
</dbReference>
<dbReference type="RefSeq" id="WP_390222628.1">
    <property type="nucleotide sequence ID" value="NZ_JBHTAA010000002.1"/>
</dbReference>
<keyword evidence="9" id="KW-0547">Nucleotide-binding</keyword>
<dbReference type="AlphaFoldDB" id="A0ABD5ZDB8"/>
<evidence type="ECO:0000256" key="1">
    <source>
        <dbReference type="ARBA" id="ARBA00000085"/>
    </source>
</evidence>
<dbReference type="SUPFAM" id="SSF47384">
    <property type="entry name" value="Homodimeric domain of signal transducing histidine kinase"/>
    <property type="match status" value="1"/>
</dbReference>
<dbReference type="InterPro" id="IPR050736">
    <property type="entry name" value="Sensor_HK_Regulatory"/>
</dbReference>
<feature type="transmembrane region" description="Helical" evidence="7">
    <location>
        <begin position="43"/>
        <end position="67"/>
    </location>
</feature>
<feature type="transmembrane region" description="Helical" evidence="7">
    <location>
        <begin position="149"/>
        <end position="172"/>
    </location>
</feature>
<dbReference type="PROSITE" id="PS50109">
    <property type="entry name" value="HIS_KIN"/>
    <property type="match status" value="1"/>
</dbReference>
<evidence type="ECO:0000313" key="9">
    <source>
        <dbReference type="EMBL" id="MFC7203289.1"/>
    </source>
</evidence>
<dbReference type="InterPro" id="IPR003594">
    <property type="entry name" value="HATPase_dom"/>
</dbReference>
<sequence length="557" mass="61641">MATSSISLPQLYYTVPFSVAALVCFWTLSKVEGISDRDTRRGLTALLLTSGCWAVSHVGFLVAPSIWLKEGFYMAGLIVGFSTIGAWLYFCSAYTGRSLHRNRSYRTAAVAIFIAVVSVKLTNPVYHLYFTTQVVQSPFVHLEVQYHTIHWIVVGLSYALAFVGYFMLFELFAEVDVNARPLQLLVAITGLPVVLDILVYSTPSLIDITFEPLGVAVFAVGVCVVYLDTFEEAQLAGEMDDPVISLTQDDTIRDSNHRARELFPLLARSTGKPLARVLPSVAEQLETDDSILELRHDGSSRYFQLITSPVGAPKSNFGTTVRFADVTDREQYRRELERQNDRLDSFAGMVSHDLRNPLNVAQGRLELSLEEHGDLSNLTTVRDALDRMESLIEDILVLARQGQPVEESERIELAAFSSKCWEMVDTETAALEVEEDFRFGGSSQRLQRLFENIYRNAIEHGMPESPASDGNSAPFTVTVGPLESENGFFVADNGSGISSDERDDVFTSGYTTDRHGTGFGLAIVSEIVEAHGWQIDVTASESGGARFEISNVTRFAD</sequence>
<feature type="transmembrane region" description="Helical" evidence="7">
    <location>
        <begin position="12"/>
        <end position="31"/>
    </location>
</feature>
<evidence type="ECO:0000256" key="5">
    <source>
        <dbReference type="ARBA" id="ARBA00022777"/>
    </source>
</evidence>
<feature type="transmembrane region" description="Helical" evidence="7">
    <location>
        <begin position="73"/>
        <end position="96"/>
    </location>
</feature>
<protein>
    <recommendedName>
        <fullName evidence="2">histidine kinase</fullName>
        <ecNumber evidence="2">2.7.13.3</ecNumber>
    </recommendedName>
</protein>
<proteinExistence type="predicted"/>
<keyword evidence="6" id="KW-0902">Two-component regulatory system</keyword>
<dbReference type="GO" id="GO:0005524">
    <property type="term" value="F:ATP binding"/>
    <property type="evidence" value="ECO:0007669"/>
    <property type="project" value="UniProtKB-KW"/>
</dbReference>
<dbReference type="Gene3D" id="3.30.450.20">
    <property type="entry name" value="PAS domain"/>
    <property type="match status" value="1"/>
</dbReference>
<dbReference type="Proteomes" id="UP001596481">
    <property type="component" value="Unassembled WGS sequence"/>
</dbReference>
<dbReference type="SUPFAM" id="SSF55874">
    <property type="entry name" value="ATPase domain of HSP90 chaperone/DNA topoisomerase II/histidine kinase"/>
    <property type="match status" value="1"/>
</dbReference>
<dbReference type="EC" id="2.7.13.3" evidence="2"/>
<dbReference type="GO" id="GO:0004673">
    <property type="term" value="F:protein histidine kinase activity"/>
    <property type="evidence" value="ECO:0007669"/>
    <property type="project" value="UniProtKB-EC"/>
</dbReference>
<keyword evidence="7" id="KW-0472">Membrane</keyword>
<dbReference type="InterPro" id="IPR005467">
    <property type="entry name" value="His_kinase_dom"/>
</dbReference>
<comment type="caution">
    <text evidence="9">The sequence shown here is derived from an EMBL/GenBank/DDBJ whole genome shotgun (WGS) entry which is preliminary data.</text>
</comment>
<dbReference type="Pfam" id="PF02518">
    <property type="entry name" value="HATPase_c"/>
    <property type="match status" value="1"/>
</dbReference>